<reference evidence="2 3" key="1">
    <citation type="submission" date="2014-02" db="EMBL/GenBank/DDBJ databases">
        <title>Draft genome sequence of Lysinibacillus boronitolerans NBRC 103108.</title>
        <authorList>
            <person name="Zhang F."/>
            <person name="Wang G."/>
            <person name="Zhang L."/>
        </authorList>
    </citation>
    <scope>NUCLEOTIDE SEQUENCE [LARGE SCALE GENOMIC DNA]</scope>
    <source>
        <strain evidence="2 3">NBRC 103108</strain>
    </source>
</reference>
<evidence type="ECO:0000313" key="3">
    <source>
        <dbReference type="Proteomes" id="UP000030487"/>
    </source>
</evidence>
<proteinExistence type="predicted"/>
<evidence type="ECO:0000256" key="1">
    <source>
        <dbReference type="SAM" id="Coils"/>
    </source>
</evidence>
<accession>A0ABR4XX48</accession>
<dbReference type="EMBL" id="JPVR01000077">
    <property type="protein sequence ID" value="KGR83640.1"/>
    <property type="molecule type" value="Genomic_DNA"/>
</dbReference>
<comment type="caution">
    <text evidence="2">The sequence shown here is derived from an EMBL/GenBank/DDBJ whole genome shotgun (WGS) entry which is preliminary data.</text>
</comment>
<keyword evidence="3" id="KW-1185">Reference proteome</keyword>
<feature type="coiled-coil region" evidence="1">
    <location>
        <begin position="255"/>
        <end position="282"/>
    </location>
</feature>
<evidence type="ECO:0000313" key="2">
    <source>
        <dbReference type="EMBL" id="KGR83640.1"/>
    </source>
</evidence>
<dbReference type="RefSeq" id="WP_036078718.1">
    <property type="nucleotide sequence ID" value="NZ_AVCW01000005.1"/>
</dbReference>
<keyword evidence="1" id="KW-0175">Coiled coil</keyword>
<protein>
    <recommendedName>
        <fullName evidence="4">DUF2357 domain-containing protein</fullName>
    </recommendedName>
</protein>
<gene>
    <name evidence="2" type="ORF">CD31_15615</name>
</gene>
<dbReference type="Proteomes" id="UP000030487">
    <property type="component" value="Unassembled WGS sequence"/>
</dbReference>
<sequence>MKLFHIICEDEITCLDELQFNGKEYFSCEYNKKRGKMFEIGVKVNAASEVIVKQFNNRVLSLDYDADMDIWYQKKTQWIEKGFKRRSDGIFGFNVGGSFEVEALDETGNLLDSVHVNITPGTMSIEEYKSMQHEVRRLFEIFSYDLTDNKFEENNVLSRVQLPMFPLQTFHLIVQEVAALVNELVERPEVELQTVVKKINVKDVRKWTPSIIIENALKQQEKVVALVSEQVTDIKENKMLKNIIEQFLERTISELIAEKSQLKLFQEEIEELKIMISQENSSVVEKPKQLLIVLNNDCLVLQQRIEQWSSLKVTLDELLELPMLQVESEQLEDTHLFRMHTYYSRIYDLFMQYENLTPELTDTFRMFIQVLLKSPTLYEVWVLLKIIQQLSQWGVNPREFIDDIENKYVKPNTHSISGYRKQFRLMDKPYDIGIYYDFTFNFFEKEYRPDFMIGFYNKSKKKWAFHTLDVKYKNYSAMKNGKKEFNKDLKKSAFRYLTELFPNKDYLHSATLVHLDPLGGHWNVKPNLSEKIITQHKLAHFVFSPINGKNLQIYLKRLLHEGSGYANCCPNCGQEKQGEILNYKVINRNKRSWKTIYKCDECKELWVANFCSDCSFNNRNPLTDYENNIRYNYPRPLFKYPTHNYNVQVGDEWEVHCPTCNCLSYPERPYTFNDDEYKGPNVQYHTKKSNVRYV</sequence>
<evidence type="ECO:0008006" key="4">
    <source>
        <dbReference type="Google" id="ProtNLM"/>
    </source>
</evidence>
<organism evidence="2 3">
    <name type="scientific">Lysinibacillus boronitolerans JCM 21713 = 10a = NBRC 103108</name>
    <dbReference type="NCBI Taxonomy" id="1294264"/>
    <lineage>
        <taxon>Bacteria</taxon>
        <taxon>Bacillati</taxon>
        <taxon>Bacillota</taxon>
        <taxon>Bacilli</taxon>
        <taxon>Bacillales</taxon>
        <taxon>Bacillaceae</taxon>
        <taxon>Lysinibacillus</taxon>
    </lineage>
</organism>
<name>A0ABR4XX48_9BACI</name>